<proteinExistence type="predicted"/>
<dbReference type="HOGENOM" id="CLU_1179453_0_0_5"/>
<dbReference type="InterPro" id="IPR011033">
    <property type="entry name" value="PRC_barrel-like_sf"/>
</dbReference>
<organism evidence="4 5">
    <name type="scientific">Celeribacter indicus</name>
    <dbReference type="NCBI Taxonomy" id="1208324"/>
    <lineage>
        <taxon>Bacteria</taxon>
        <taxon>Pseudomonadati</taxon>
        <taxon>Pseudomonadota</taxon>
        <taxon>Alphaproteobacteria</taxon>
        <taxon>Rhodobacterales</taxon>
        <taxon>Roseobacteraceae</taxon>
        <taxon>Celeribacter</taxon>
    </lineage>
</organism>
<dbReference type="Gene3D" id="2.30.30.240">
    <property type="entry name" value="PRC-barrel domain"/>
    <property type="match status" value="1"/>
</dbReference>
<dbReference type="PANTHER" id="PTHR36505">
    <property type="entry name" value="BLR1072 PROTEIN"/>
    <property type="match status" value="1"/>
</dbReference>
<dbReference type="OrthoDB" id="7876889at2"/>
<dbReference type="PANTHER" id="PTHR36505:SF1">
    <property type="entry name" value="BLR1072 PROTEIN"/>
    <property type="match status" value="1"/>
</dbReference>
<name>A0A0B5DXL8_9RHOB</name>
<dbReference type="STRING" id="1208324.P73_3019"/>
<dbReference type="KEGG" id="cid:P73_3019"/>
<evidence type="ECO:0000256" key="2">
    <source>
        <dbReference type="SAM" id="SignalP"/>
    </source>
</evidence>
<keyword evidence="5" id="KW-1185">Reference proteome</keyword>
<dbReference type="Proteomes" id="UP000031521">
    <property type="component" value="Chromosome"/>
</dbReference>
<dbReference type="EMBL" id="CP004393">
    <property type="protein sequence ID" value="AJE47734.1"/>
    <property type="molecule type" value="Genomic_DNA"/>
</dbReference>
<keyword evidence="2" id="KW-0732">Signal</keyword>
<feature type="domain" description="PRC-barrel" evidence="3">
    <location>
        <begin position="109"/>
        <end position="174"/>
    </location>
</feature>
<evidence type="ECO:0000313" key="4">
    <source>
        <dbReference type="EMBL" id="AJE47734.1"/>
    </source>
</evidence>
<feature type="signal peptide" evidence="2">
    <location>
        <begin position="1"/>
        <end position="24"/>
    </location>
</feature>
<evidence type="ECO:0000256" key="1">
    <source>
        <dbReference type="SAM" id="MobiDB-lite"/>
    </source>
</evidence>
<dbReference type="SUPFAM" id="SSF50346">
    <property type="entry name" value="PRC-barrel domain"/>
    <property type="match status" value="1"/>
</dbReference>
<dbReference type="Pfam" id="PF05239">
    <property type="entry name" value="PRC"/>
    <property type="match status" value="1"/>
</dbReference>
<feature type="region of interest" description="Disordered" evidence="1">
    <location>
        <begin position="25"/>
        <end position="103"/>
    </location>
</feature>
<evidence type="ECO:0000259" key="3">
    <source>
        <dbReference type="Pfam" id="PF05239"/>
    </source>
</evidence>
<accession>A0A0B5DXL8</accession>
<sequence>MTILKHTLMTTAAVLALAAGPAFAQSTDSEPGILLDDNGGQVDSGTQAQVEPDAVGEDEMNEPAPDPDLSQDSDGASDPLAPADGEPALAQDAPPTPMGPATESFADVTIADIIGMNVLSEDGSDIGEIDAIVEDNGTAKAVVGMGGFLGIGEHDVLIDISALQAVDDSTVMVEGQSEAELEAMPDVDVDSYTEIDGEMTLGQAVNS</sequence>
<evidence type="ECO:0000313" key="5">
    <source>
        <dbReference type="Proteomes" id="UP000031521"/>
    </source>
</evidence>
<gene>
    <name evidence="4" type="ORF">P73_3019</name>
</gene>
<dbReference type="AlphaFoldDB" id="A0A0B5DXL8"/>
<protein>
    <recommendedName>
        <fullName evidence="3">PRC-barrel domain-containing protein</fullName>
    </recommendedName>
</protein>
<dbReference type="RefSeq" id="WP_043870225.1">
    <property type="nucleotide sequence ID" value="NZ_CP004393.1"/>
</dbReference>
<reference evidence="4 5" key="1">
    <citation type="journal article" date="2014" name="Int. J. Syst. Evol. Microbiol.">
        <title>Celeribacter indicus sp. nov., a polycyclic aromatic hydrocarbon-degrading bacterium from deep-sea sediment and reclassification of Huaishuia halophila as Celeribacter halophilus comb. nov.</title>
        <authorList>
            <person name="Lai Q."/>
            <person name="Cao J."/>
            <person name="Yuan J."/>
            <person name="Li F."/>
            <person name="Shao Z."/>
        </authorList>
    </citation>
    <scope>NUCLEOTIDE SEQUENCE [LARGE SCALE GENOMIC DNA]</scope>
    <source>
        <strain evidence="4">P73</strain>
    </source>
</reference>
<feature type="chain" id="PRO_5002100384" description="PRC-barrel domain-containing protein" evidence="2">
    <location>
        <begin position="25"/>
        <end position="207"/>
    </location>
</feature>
<dbReference type="InterPro" id="IPR027275">
    <property type="entry name" value="PRC-brl_dom"/>
</dbReference>